<dbReference type="InterPro" id="IPR052343">
    <property type="entry name" value="Retrotransposon-Effector_Assoc"/>
</dbReference>
<dbReference type="PANTHER" id="PTHR46890">
    <property type="entry name" value="NON-LTR RETROLELEMENT REVERSE TRANSCRIPTASE-LIKE PROTEIN-RELATED"/>
    <property type="match status" value="1"/>
</dbReference>
<dbReference type="Proteomes" id="UP000467841">
    <property type="component" value="Unassembled WGS sequence"/>
</dbReference>
<feature type="coiled-coil region" evidence="1">
    <location>
        <begin position="209"/>
        <end position="236"/>
    </location>
</feature>
<dbReference type="InterPro" id="IPR012337">
    <property type="entry name" value="RNaseH-like_sf"/>
</dbReference>
<dbReference type="Gene3D" id="3.60.10.10">
    <property type="entry name" value="Endonuclease/exonuclease/phosphatase"/>
    <property type="match status" value="1"/>
</dbReference>
<sequence>METKNCEEEINKLIPLAQYVSRAFVPPNTPGGGDLALYWKQEIPLQILLSCKSYIDTTITYKGVNFFSTFIYGEPDHSQRYLLWEELTNLGLLRDKPWFLSGDFNDIIDSTEKSGGPQRTEASFGNFRAFLSHSDLFDLQHTGNFLSWRGTRGIHLVHCRLDRAMANSMWFELYPTNRCHYLDYEGSDHRPLLSEFQPEKRKAISHWNREHHTNNRKAINEEKANLEAAMSATSTNTSTIQESNKKLEEAYRKEEESWKQRSRSLWLALGDQNSCYFHVVTRSRKAINKFSVLQDKDGLLVYEEEDFVRVISVYFQDIFITRSPDCTATVSQALIPCITEEINNTLIAIPSNEEIRLALFDIHPDKAPGPDGFSASFFQTNWSVVGERLTMEIRDFFVFSILPKTINETYVRLIPKIHSPRLISDYRPIALCNIFYKIISKVLTKRLQPILPLIISENQTVFVPGRAIADNVLITHETLHYLKCISTVSYSFLVNGAVQGKVLPQRGIRQGDPLSPFIFILCGEVLTGLCNNAQVNGLLPGIKVAKESPRINHLLFADDTMFFCKTKDQNCVTLATILRKYGEASGQQINHQKSSISFSSKTPQDIKERVKLTLGIEKEGGQGKYLGLPESFGRKKKDLFSLIVDRIRQRAVSYSSRRLSTAGKVILIKSVLSAIPTYSMTCFKLPVSLSRVLQGKYCKNQQFLDVPTSNSSSHGWRGVLIGRDLLVEQLGKTIGSGHNTSIWKDSWLSHTSPIRPIGPPTLQNKDAMVDSLMIGSKWNKEKIEELFPQYLPLIMSIRPSIKGAQDAYVWIPSKSGVYTAKTGYHIARALKENQSENQQSSINWNADIWLGNFSLKLKIFLWKILQRALPTGENLLNRGMFENVCCAHCGELETTEHLFFLCYFARKVWSLAPSTTTLDLSSISFEESIKILKRLICLPPSGITSGPLFPWICWTIWSARNYRIFEDRSFSPEDTATKAIQDAREWQEAQSLEKSPPTKHSYPTNKRRIHPMTTLCYTDGSWSKETSIAGAGWVFTTREGTQIDSGSMAEQHTLSPLMAEAIAIRSALMHALEKNFLHL</sequence>
<dbReference type="InterPro" id="IPR005135">
    <property type="entry name" value="Endo/exonuclease/phosphatase"/>
</dbReference>
<dbReference type="CDD" id="cd06222">
    <property type="entry name" value="RNase_H_like"/>
    <property type="match status" value="1"/>
</dbReference>
<proteinExistence type="predicted"/>
<dbReference type="Gene3D" id="3.30.420.10">
    <property type="entry name" value="Ribonuclease H-like superfamily/Ribonuclease H"/>
    <property type="match status" value="1"/>
</dbReference>
<keyword evidence="4" id="KW-1185">Reference proteome</keyword>
<evidence type="ECO:0000256" key="1">
    <source>
        <dbReference type="SAM" id="Coils"/>
    </source>
</evidence>
<dbReference type="GO" id="GO:0003676">
    <property type="term" value="F:nucleic acid binding"/>
    <property type="evidence" value="ECO:0007669"/>
    <property type="project" value="InterPro"/>
</dbReference>
<dbReference type="OrthoDB" id="416119at2759"/>
<dbReference type="AlphaFoldDB" id="A0A6D2KL40"/>
<comment type="caution">
    <text evidence="3">The sequence shown here is derived from an EMBL/GenBank/DDBJ whole genome shotgun (WGS) entry which is preliminary data.</text>
</comment>
<dbReference type="Pfam" id="PF13966">
    <property type="entry name" value="zf-RVT"/>
    <property type="match status" value="1"/>
</dbReference>
<dbReference type="InterPro" id="IPR036691">
    <property type="entry name" value="Endo/exonu/phosph_ase_sf"/>
</dbReference>
<dbReference type="EMBL" id="CACVBM020001554">
    <property type="protein sequence ID" value="CAA7053967.1"/>
    <property type="molecule type" value="Genomic_DNA"/>
</dbReference>
<dbReference type="InterPro" id="IPR002156">
    <property type="entry name" value="RNaseH_domain"/>
</dbReference>
<dbReference type="SUPFAM" id="SSF56672">
    <property type="entry name" value="DNA/RNA polymerases"/>
    <property type="match status" value="1"/>
</dbReference>
<gene>
    <name evidence="3" type="ORF">MERR_LOCUS41203</name>
</gene>
<dbReference type="Pfam" id="PF00078">
    <property type="entry name" value="RVT_1"/>
    <property type="match status" value="1"/>
</dbReference>
<dbReference type="PROSITE" id="PS50878">
    <property type="entry name" value="RT_POL"/>
    <property type="match status" value="1"/>
</dbReference>
<dbReference type="InterPro" id="IPR044730">
    <property type="entry name" value="RNase_H-like_dom_plant"/>
</dbReference>
<dbReference type="SUPFAM" id="SSF56219">
    <property type="entry name" value="DNase I-like"/>
    <property type="match status" value="1"/>
</dbReference>
<dbReference type="CDD" id="cd01650">
    <property type="entry name" value="RT_nLTR_like"/>
    <property type="match status" value="1"/>
</dbReference>
<feature type="domain" description="Reverse transcriptase" evidence="2">
    <location>
        <begin position="395"/>
        <end position="618"/>
    </location>
</feature>
<dbReference type="InterPro" id="IPR000477">
    <property type="entry name" value="RT_dom"/>
</dbReference>
<dbReference type="SUPFAM" id="SSF53098">
    <property type="entry name" value="Ribonuclease H-like"/>
    <property type="match status" value="1"/>
</dbReference>
<dbReference type="Pfam" id="PF03372">
    <property type="entry name" value="Exo_endo_phos"/>
    <property type="match status" value="1"/>
</dbReference>
<evidence type="ECO:0000313" key="3">
    <source>
        <dbReference type="EMBL" id="CAA7053967.1"/>
    </source>
</evidence>
<organism evidence="3 4">
    <name type="scientific">Microthlaspi erraticum</name>
    <dbReference type="NCBI Taxonomy" id="1685480"/>
    <lineage>
        <taxon>Eukaryota</taxon>
        <taxon>Viridiplantae</taxon>
        <taxon>Streptophyta</taxon>
        <taxon>Embryophyta</taxon>
        <taxon>Tracheophyta</taxon>
        <taxon>Spermatophyta</taxon>
        <taxon>Magnoliopsida</taxon>
        <taxon>eudicotyledons</taxon>
        <taxon>Gunneridae</taxon>
        <taxon>Pentapetalae</taxon>
        <taxon>rosids</taxon>
        <taxon>malvids</taxon>
        <taxon>Brassicales</taxon>
        <taxon>Brassicaceae</taxon>
        <taxon>Coluteocarpeae</taxon>
        <taxon>Microthlaspi</taxon>
    </lineage>
</organism>
<keyword evidence="1" id="KW-0175">Coiled coil</keyword>
<dbReference type="InterPro" id="IPR043502">
    <property type="entry name" value="DNA/RNA_pol_sf"/>
</dbReference>
<dbReference type="Pfam" id="PF13456">
    <property type="entry name" value="RVT_3"/>
    <property type="match status" value="1"/>
</dbReference>
<dbReference type="PANTHER" id="PTHR46890:SF48">
    <property type="entry name" value="RNA-DIRECTED DNA POLYMERASE"/>
    <property type="match status" value="1"/>
</dbReference>
<dbReference type="GO" id="GO:0004523">
    <property type="term" value="F:RNA-DNA hybrid ribonuclease activity"/>
    <property type="evidence" value="ECO:0007669"/>
    <property type="project" value="InterPro"/>
</dbReference>
<dbReference type="InterPro" id="IPR026960">
    <property type="entry name" value="RVT-Znf"/>
</dbReference>
<evidence type="ECO:0000259" key="2">
    <source>
        <dbReference type="PROSITE" id="PS50878"/>
    </source>
</evidence>
<name>A0A6D2KL40_9BRAS</name>
<reference evidence="3" key="1">
    <citation type="submission" date="2020-01" db="EMBL/GenBank/DDBJ databases">
        <authorList>
            <person name="Mishra B."/>
        </authorList>
    </citation>
    <scope>NUCLEOTIDE SEQUENCE [LARGE SCALE GENOMIC DNA]</scope>
</reference>
<accession>A0A6D2KL40</accession>
<protein>
    <recommendedName>
        <fullName evidence="2">Reverse transcriptase domain-containing protein</fullName>
    </recommendedName>
</protein>
<evidence type="ECO:0000313" key="4">
    <source>
        <dbReference type="Proteomes" id="UP000467841"/>
    </source>
</evidence>
<dbReference type="InterPro" id="IPR036397">
    <property type="entry name" value="RNaseH_sf"/>
</dbReference>